<gene>
    <name evidence="8 12" type="primary">aroQ</name>
    <name evidence="12" type="ORF">AW10_02612</name>
</gene>
<dbReference type="NCBIfam" id="NF003804">
    <property type="entry name" value="PRK05395.1-1"/>
    <property type="match status" value="1"/>
</dbReference>
<reference evidence="12 13" key="1">
    <citation type="submission" date="2014-02" db="EMBL/GenBank/DDBJ databases">
        <title>Expanding our view of genomic diversity in Candidatus Accumulibacter clades.</title>
        <authorList>
            <person name="Skennerton C.T."/>
            <person name="Barr J.J."/>
            <person name="Slater F.R."/>
            <person name="Bond P.L."/>
            <person name="Tyson G.W."/>
        </authorList>
    </citation>
    <scope>NUCLEOTIDE SEQUENCE [LARGE SCALE GENOMIC DNA]</scope>
    <source>
        <strain evidence="13">BA-92</strain>
    </source>
</reference>
<comment type="catalytic activity">
    <reaction evidence="1 8">
        <text>3-dehydroquinate = 3-dehydroshikimate + H2O</text>
        <dbReference type="Rhea" id="RHEA:21096"/>
        <dbReference type="ChEBI" id="CHEBI:15377"/>
        <dbReference type="ChEBI" id="CHEBI:16630"/>
        <dbReference type="ChEBI" id="CHEBI:32364"/>
        <dbReference type="EC" id="4.2.1.10"/>
    </reaction>
</comment>
<dbReference type="AlphaFoldDB" id="A0A011PQ50"/>
<organism evidence="12 13">
    <name type="scientific">Candidatus Accumulibacter appositus</name>
    <dbReference type="NCBI Taxonomy" id="1454003"/>
    <lineage>
        <taxon>Bacteria</taxon>
        <taxon>Pseudomonadati</taxon>
        <taxon>Pseudomonadota</taxon>
        <taxon>Betaproteobacteria</taxon>
        <taxon>Candidatus Accumulibacter</taxon>
    </lineage>
</organism>
<keyword evidence="8" id="KW-0028">Amino-acid biosynthesis</keyword>
<dbReference type="PROSITE" id="PS01029">
    <property type="entry name" value="DEHYDROQUINASE_II"/>
    <property type="match status" value="1"/>
</dbReference>
<evidence type="ECO:0000256" key="10">
    <source>
        <dbReference type="PIRSR" id="PIRSR001399-2"/>
    </source>
</evidence>
<dbReference type="GO" id="GO:0003855">
    <property type="term" value="F:3-dehydroquinate dehydratase activity"/>
    <property type="evidence" value="ECO:0007669"/>
    <property type="project" value="UniProtKB-UniRule"/>
</dbReference>
<dbReference type="EC" id="4.2.1.10" evidence="6 8"/>
<feature type="active site" description="Proton donor" evidence="8 9">
    <location>
        <position position="117"/>
    </location>
</feature>
<dbReference type="PANTHER" id="PTHR21272">
    <property type="entry name" value="CATABOLIC 3-DEHYDROQUINASE"/>
    <property type="match status" value="1"/>
</dbReference>
<dbReference type="InterPro" id="IPR001874">
    <property type="entry name" value="DHquinase_II"/>
</dbReference>
<evidence type="ECO:0000313" key="13">
    <source>
        <dbReference type="Proteomes" id="UP000021816"/>
    </source>
</evidence>
<evidence type="ECO:0000256" key="4">
    <source>
        <dbReference type="ARBA" id="ARBA00011037"/>
    </source>
</evidence>
<name>A0A011PQ50_9PROT</name>
<accession>A0A011PQ50</accession>
<sequence>MKTQKQATAKTDKESDAPRLLVLHGPNLNLLGTREPKHYGSSTLAEINLALAKRAESAGVNLESFQSNHEGALIERVHAAGQQGVRYMIINPAAYTHTSVALRDAIAGTGIPFIEVHLSNVHAREAFRHHSYFSDLAIGVITGLGSEGYLLALEYLLSKVSAE</sequence>
<dbReference type="Pfam" id="PF01220">
    <property type="entry name" value="DHquinase_II"/>
    <property type="match status" value="1"/>
</dbReference>
<dbReference type="GO" id="GO:0019631">
    <property type="term" value="P:quinate catabolic process"/>
    <property type="evidence" value="ECO:0007669"/>
    <property type="project" value="TreeGrafter"/>
</dbReference>
<dbReference type="EMBL" id="JEMX01000061">
    <property type="protein sequence ID" value="EXI78970.1"/>
    <property type="molecule type" value="Genomic_DNA"/>
</dbReference>
<dbReference type="PATRIC" id="fig|1454003.3.peg.2664"/>
<evidence type="ECO:0000256" key="8">
    <source>
        <dbReference type="HAMAP-Rule" id="MF_00169"/>
    </source>
</evidence>
<evidence type="ECO:0000256" key="11">
    <source>
        <dbReference type="PIRSR" id="PIRSR001399-3"/>
    </source>
</evidence>
<dbReference type="STRING" id="1454003.AW10_02612"/>
<evidence type="ECO:0000256" key="7">
    <source>
        <dbReference type="ARBA" id="ARBA00023239"/>
    </source>
</evidence>
<evidence type="ECO:0000256" key="3">
    <source>
        <dbReference type="ARBA" id="ARBA00004902"/>
    </source>
</evidence>
<dbReference type="Gene3D" id="3.40.50.9100">
    <property type="entry name" value="Dehydroquinase, class II"/>
    <property type="match status" value="1"/>
</dbReference>
<feature type="binding site" evidence="8 10">
    <location>
        <position position="97"/>
    </location>
    <ligand>
        <name>substrate</name>
    </ligand>
</feature>
<evidence type="ECO:0000313" key="12">
    <source>
        <dbReference type="EMBL" id="EXI78970.1"/>
    </source>
</evidence>
<evidence type="ECO:0000256" key="6">
    <source>
        <dbReference type="ARBA" id="ARBA00012060"/>
    </source>
</evidence>
<proteinExistence type="inferred from homology"/>
<feature type="active site" description="Proton acceptor" evidence="8 9">
    <location>
        <position position="39"/>
    </location>
</feature>
<dbReference type="UniPathway" id="UPA00053">
    <property type="reaction ID" value="UER00086"/>
</dbReference>
<dbReference type="GO" id="GO:0009073">
    <property type="term" value="P:aromatic amino acid family biosynthetic process"/>
    <property type="evidence" value="ECO:0007669"/>
    <property type="project" value="UniProtKB-KW"/>
</dbReference>
<comment type="similarity">
    <text evidence="4 8">Belongs to the type-II 3-dehydroquinase family.</text>
</comment>
<keyword evidence="7 8" id="KW-0456">Lyase</keyword>
<feature type="binding site" evidence="8 10">
    <location>
        <begin position="118"/>
        <end position="119"/>
    </location>
    <ligand>
        <name>substrate</name>
    </ligand>
</feature>
<protein>
    <recommendedName>
        <fullName evidence="6 8">3-dehydroquinate dehydratase</fullName>
        <shortName evidence="8">3-dehydroquinase</shortName>
        <ecNumber evidence="6 8">4.2.1.10</ecNumber>
    </recommendedName>
    <alternativeName>
        <fullName evidence="8">Type II DHQase</fullName>
    </alternativeName>
</protein>
<dbReference type="PANTHER" id="PTHR21272:SF3">
    <property type="entry name" value="CATABOLIC 3-DEHYDROQUINASE"/>
    <property type="match status" value="1"/>
</dbReference>
<feature type="binding site" evidence="8 10">
    <location>
        <position position="104"/>
    </location>
    <ligand>
        <name>substrate</name>
    </ligand>
</feature>
<evidence type="ECO:0000256" key="2">
    <source>
        <dbReference type="ARBA" id="ARBA00003924"/>
    </source>
</evidence>
<dbReference type="Proteomes" id="UP000021816">
    <property type="component" value="Unassembled WGS sequence"/>
</dbReference>
<dbReference type="InterPro" id="IPR036441">
    <property type="entry name" value="DHquinase_II_sf"/>
</dbReference>
<feature type="binding site" evidence="8 10">
    <location>
        <position position="128"/>
    </location>
    <ligand>
        <name>substrate</name>
    </ligand>
</feature>
<evidence type="ECO:0000256" key="1">
    <source>
        <dbReference type="ARBA" id="ARBA00001864"/>
    </source>
</evidence>
<keyword evidence="8" id="KW-0057">Aromatic amino acid biosynthesis</keyword>
<dbReference type="HAMAP" id="MF_00169">
    <property type="entry name" value="AroQ"/>
    <property type="match status" value="1"/>
</dbReference>
<feature type="binding site" evidence="8 10">
    <location>
        <position position="91"/>
    </location>
    <ligand>
        <name>substrate</name>
    </ligand>
</feature>
<dbReference type="PIRSF" id="PIRSF001399">
    <property type="entry name" value="DHquinase_II"/>
    <property type="match status" value="1"/>
</dbReference>
<dbReference type="NCBIfam" id="TIGR01088">
    <property type="entry name" value="aroQ"/>
    <property type="match status" value="1"/>
</dbReference>
<evidence type="ECO:0000256" key="9">
    <source>
        <dbReference type="PIRSR" id="PIRSR001399-1"/>
    </source>
</evidence>
<evidence type="ECO:0000256" key="5">
    <source>
        <dbReference type="ARBA" id="ARBA00011193"/>
    </source>
</evidence>
<dbReference type="GO" id="GO:0008652">
    <property type="term" value="P:amino acid biosynthetic process"/>
    <property type="evidence" value="ECO:0007669"/>
    <property type="project" value="UniProtKB-KW"/>
</dbReference>
<dbReference type="InterPro" id="IPR018509">
    <property type="entry name" value="DHquinase_II_CS"/>
</dbReference>
<dbReference type="GO" id="GO:0009423">
    <property type="term" value="P:chorismate biosynthetic process"/>
    <property type="evidence" value="ECO:0007669"/>
    <property type="project" value="UniProtKB-UniRule"/>
</dbReference>
<dbReference type="NCBIfam" id="NF003807">
    <property type="entry name" value="PRK05395.1-4"/>
    <property type="match status" value="1"/>
</dbReference>
<dbReference type="SUPFAM" id="SSF52304">
    <property type="entry name" value="Type II 3-dehydroquinate dehydratase"/>
    <property type="match status" value="1"/>
</dbReference>
<dbReference type="NCBIfam" id="NF003805">
    <property type="entry name" value="PRK05395.1-2"/>
    <property type="match status" value="1"/>
</dbReference>
<dbReference type="CDD" id="cd00466">
    <property type="entry name" value="DHQase_II"/>
    <property type="match status" value="1"/>
</dbReference>
<dbReference type="NCBIfam" id="NF003806">
    <property type="entry name" value="PRK05395.1-3"/>
    <property type="match status" value="1"/>
</dbReference>
<comment type="function">
    <text evidence="2 8">Catalyzes a trans-dehydration via an enolate intermediate.</text>
</comment>
<comment type="caution">
    <text evidence="12">The sequence shown here is derived from an EMBL/GenBank/DDBJ whole genome shotgun (WGS) entry which is preliminary data.</text>
</comment>
<comment type="pathway">
    <text evidence="3 8">Metabolic intermediate biosynthesis; chorismate biosynthesis; chorismate from D-erythrose 4-phosphate and phosphoenolpyruvate: step 3/7.</text>
</comment>
<comment type="subunit">
    <text evidence="5 8">Homododecamer.</text>
</comment>
<feature type="site" description="Transition state stabilizer" evidence="8 11">
    <location>
        <position position="34"/>
    </location>
</feature>